<reference evidence="2 3" key="1">
    <citation type="submission" date="2016-07" db="EMBL/GenBank/DDBJ databases">
        <title>Pervasive Adenine N6-methylation of Active Genes in Fungi.</title>
        <authorList>
            <consortium name="DOE Joint Genome Institute"/>
            <person name="Mondo S.J."/>
            <person name="Dannebaum R.O."/>
            <person name="Kuo R.C."/>
            <person name="Labutti K."/>
            <person name="Haridas S."/>
            <person name="Kuo A."/>
            <person name="Salamov A."/>
            <person name="Ahrendt S.R."/>
            <person name="Lipzen A."/>
            <person name="Sullivan W."/>
            <person name="Andreopoulos W.B."/>
            <person name="Clum A."/>
            <person name="Lindquist E."/>
            <person name="Daum C."/>
            <person name="Ramamoorthy G.K."/>
            <person name="Gryganskyi A."/>
            <person name="Culley D."/>
            <person name="Magnuson J.K."/>
            <person name="James T.Y."/>
            <person name="O'Malley M.A."/>
            <person name="Stajich J.E."/>
            <person name="Spatafora J.W."/>
            <person name="Visel A."/>
            <person name="Grigoriev I.V."/>
        </authorList>
    </citation>
    <scope>NUCLEOTIDE SEQUENCE [LARGE SCALE GENOMIC DNA]</scope>
    <source>
        <strain evidence="2 3">62-1032</strain>
    </source>
</reference>
<dbReference type="InterPro" id="IPR044053">
    <property type="entry name" value="AsaB-like"/>
</dbReference>
<dbReference type="PANTHER" id="PTHR34598:SF3">
    <property type="entry name" value="OXIDOREDUCTASE AN1597"/>
    <property type="match status" value="1"/>
</dbReference>
<proteinExistence type="inferred from homology"/>
<name>A0A1Y2FP39_9BASI</name>
<dbReference type="Proteomes" id="UP000193467">
    <property type="component" value="Unassembled WGS sequence"/>
</dbReference>
<dbReference type="STRING" id="106004.A0A1Y2FP39"/>
<comment type="caution">
    <text evidence="2">The sequence shown here is derived from an EMBL/GenBank/DDBJ whole genome shotgun (WGS) entry which is preliminary data.</text>
</comment>
<dbReference type="InParanoid" id="A0A1Y2FP39"/>
<sequence>MTDITCTINYACDASEAGATPFNFAKLLETGTPLSIRPIPTLIRDVRPSFEKGEGPTVGVQGFEAVKQKYEGVLDGEKGWEETYAQDMAGWLQAHLGAKRVAQYGASVRRRILDDDPEHPKEFDTSKLQPATVAHCDGSQYSANKRARETLGLTNEEAASSRIAIINVWRPLVGPVVDSPLALCDTRTVQDRDYIITEDYYGQGSFFRHCANRHKFYYLRDMMPDELLLLRCFDSSLGRSRIGLRRRLY</sequence>
<keyword evidence="3" id="KW-1185">Reference proteome</keyword>
<evidence type="ECO:0000313" key="2">
    <source>
        <dbReference type="EMBL" id="ORY85367.1"/>
    </source>
</evidence>
<dbReference type="NCBIfam" id="NF041278">
    <property type="entry name" value="CmcJ_NvfI_EfuI"/>
    <property type="match status" value="1"/>
</dbReference>
<dbReference type="EMBL" id="MCGR01000016">
    <property type="protein sequence ID" value="ORY85367.1"/>
    <property type="molecule type" value="Genomic_DNA"/>
</dbReference>
<evidence type="ECO:0000313" key="3">
    <source>
        <dbReference type="Proteomes" id="UP000193467"/>
    </source>
</evidence>
<comment type="similarity">
    <text evidence="1">Belongs to the asaB hydroxylase/desaturase family.</text>
</comment>
<gene>
    <name evidence="2" type="ORF">BCR35DRAFT_53956</name>
</gene>
<protein>
    <submittedName>
        <fullName evidence="2">Uncharacterized protein</fullName>
    </submittedName>
</protein>
<dbReference type="GO" id="GO:0016491">
    <property type="term" value="F:oxidoreductase activity"/>
    <property type="evidence" value="ECO:0007669"/>
    <property type="project" value="InterPro"/>
</dbReference>
<evidence type="ECO:0000256" key="1">
    <source>
        <dbReference type="ARBA" id="ARBA00023604"/>
    </source>
</evidence>
<dbReference type="OrthoDB" id="412788at2759"/>
<dbReference type="PANTHER" id="PTHR34598">
    <property type="entry name" value="BLL6449 PROTEIN"/>
    <property type="match status" value="1"/>
</dbReference>
<organism evidence="2 3">
    <name type="scientific">Leucosporidium creatinivorum</name>
    <dbReference type="NCBI Taxonomy" id="106004"/>
    <lineage>
        <taxon>Eukaryota</taxon>
        <taxon>Fungi</taxon>
        <taxon>Dikarya</taxon>
        <taxon>Basidiomycota</taxon>
        <taxon>Pucciniomycotina</taxon>
        <taxon>Microbotryomycetes</taxon>
        <taxon>Leucosporidiales</taxon>
        <taxon>Leucosporidium</taxon>
    </lineage>
</organism>
<dbReference type="AlphaFoldDB" id="A0A1Y2FP39"/>
<accession>A0A1Y2FP39</accession>